<dbReference type="SMART" id="SM01382">
    <property type="entry name" value="Ribosomal_L2_C"/>
    <property type="match status" value="1"/>
</dbReference>
<evidence type="ECO:0000256" key="6">
    <source>
        <dbReference type="ARBA" id="ARBA00047039"/>
    </source>
</evidence>
<dbReference type="InterPro" id="IPR012340">
    <property type="entry name" value="NA-bd_OB-fold"/>
</dbReference>
<dbReference type="SMART" id="SM01383">
    <property type="entry name" value="Ribosomal_L2"/>
    <property type="match status" value="1"/>
</dbReference>
<dbReference type="SUPFAM" id="SSF50249">
    <property type="entry name" value="Nucleic acid-binding proteins"/>
    <property type="match status" value="1"/>
</dbReference>
<dbReference type="STRING" id="9516.ENSCCAP00000011563"/>
<reference evidence="9" key="2">
    <citation type="submission" date="2025-09" db="UniProtKB">
        <authorList>
            <consortium name="Ensembl"/>
        </authorList>
    </citation>
    <scope>IDENTIFICATION</scope>
</reference>
<dbReference type="PROSITE" id="PS00467">
    <property type="entry name" value="RIBOSOMAL_L2"/>
    <property type="match status" value="1"/>
</dbReference>
<dbReference type="PANTHER" id="PTHR13691:SF16">
    <property type="entry name" value="LARGE RIBOSOMAL SUBUNIT PROTEIN UL2"/>
    <property type="match status" value="1"/>
</dbReference>
<dbReference type="InterPro" id="IPR014722">
    <property type="entry name" value="Rib_uL2_dom2"/>
</dbReference>
<dbReference type="Gene3D" id="2.40.50.140">
    <property type="entry name" value="Nucleic acid-binding proteins"/>
    <property type="match status" value="1"/>
</dbReference>
<dbReference type="Gene3D" id="2.30.30.30">
    <property type="match status" value="1"/>
</dbReference>
<dbReference type="AlphaFoldDB" id="A0A2K5Q6P1"/>
<evidence type="ECO:0000313" key="10">
    <source>
        <dbReference type="Proteomes" id="UP000233040"/>
    </source>
</evidence>
<dbReference type="Gene3D" id="4.10.950.10">
    <property type="entry name" value="Ribosomal protein L2, domain 3"/>
    <property type="match status" value="1"/>
</dbReference>
<evidence type="ECO:0000259" key="7">
    <source>
        <dbReference type="SMART" id="SM01382"/>
    </source>
</evidence>
<dbReference type="PANTHER" id="PTHR13691">
    <property type="entry name" value="RIBOSOMAL PROTEIN L2"/>
    <property type="match status" value="1"/>
</dbReference>
<dbReference type="FunFam" id="4.10.950.10:FF:000002">
    <property type="entry name" value="60S ribosomal protein L2"/>
    <property type="match status" value="1"/>
</dbReference>
<feature type="domain" description="Large ribosomal subunit protein uL2 C-terminal" evidence="7">
    <location>
        <begin position="90"/>
        <end position="205"/>
    </location>
</feature>
<dbReference type="InterPro" id="IPR008991">
    <property type="entry name" value="Translation_prot_SH3-like_sf"/>
</dbReference>
<protein>
    <recommendedName>
        <fullName evidence="4">Large ribosomal subunit protein uL2</fullName>
    </recommendedName>
    <alternativeName>
        <fullName evidence="5">60S ribosomal protein L8</fullName>
    </alternativeName>
</protein>
<name>A0A2K5Q6P1_CEBIM</name>
<dbReference type="InterPro" id="IPR022669">
    <property type="entry name" value="Ribosomal_uL2_C"/>
</dbReference>
<keyword evidence="10" id="KW-1185">Reference proteome</keyword>
<dbReference type="GeneTree" id="ENSGT00940000153244"/>
<dbReference type="InterPro" id="IPR002171">
    <property type="entry name" value="Ribosomal_uL2"/>
</dbReference>
<evidence type="ECO:0000256" key="5">
    <source>
        <dbReference type="ARBA" id="ARBA00035350"/>
    </source>
</evidence>
<dbReference type="Pfam" id="PF03947">
    <property type="entry name" value="Ribosomal_L2_C"/>
    <property type="match status" value="2"/>
</dbReference>
<dbReference type="InterPro" id="IPR022666">
    <property type="entry name" value="Ribosomal_uL2_RNA-bd_dom"/>
</dbReference>
<accession>A0A2K5Q6P1</accession>
<comment type="similarity">
    <text evidence="1">Belongs to the universal ribosomal protein uL2 family.</text>
</comment>
<proteinExistence type="inferred from homology"/>
<evidence type="ECO:0000256" key="2">
    <source>
        <dbReference type="ARBA" id="ARBA00022980"/>
    </source>
</evidence>
<reference evidence="9" key="1">
    <citation type="submission" date="2025-08" db="UniProtKB">
        <authorList>
            <consortium name="Ensembl"/>
        </authorList>
    </citation>
    <scope>IDENTIFICATION</scope>
</reference>
<dbReference type="GO" id="GO:0003735">
    <property type="term" value="F:structural constituent of ribosome"/>
    <property type="evidence" value="ECO:0007669"/>
    <property type="project" value="InterPro"/>
</dbReference>
<dbReference type="InterPro" id="IPR014726">
    <property type="entry name" value="Ribosomal_uL2_dom3"/>
</dbReference>
<keyword evidence="3" id="KW-0687">Ribonucleoprotein</keyword>
<dbReference type="Proteomes" id="UP000233040">
    <property type="component" value="Unassembled WGS sequence"/>
</dbReference>
<dbReference type="SUPFAM" id="SSF50104">
    <property type="entry name" value="Translation proteins SH3-like domain"/>
    <property type="match status" value="1"/>
</dbReference>
<dbReference type="GO" id="GO:0003723">
    <property type="term" value="F:RNA binding"/>
    <property type="evidence" value="ECO:0007669"/>
    <property type="project" value="TreeGrafter"/>
</dbReference>
<dbReference type="Ensembl" id="ENSCCAT00000028971.1">
    <property type="protein sequence ID" value="ENSCCAP00000011563.1"/>
    <property type="gene ID" value="ENSCCAG00000023546.1"/>
</dbReference>
<dbReference type="FunFam" id="2.40.50.140:FF:000020">
    <property type="entry name" value="60S ribosomal protein L2"/>
    <property type="match status" value="1"/>
</dbReference>
<dbReference type="GO" id="GO:0002181">
    <property type="term" value="P:cytoplasmic translation"/>
    <property type="evidence" value="ECO:0007669"/>
    <property type="project" value="TreeGrafter"/>
</dbReference>
<evidence type="ECO:0000313" key="9">
    <source>
        <dbReference type="Ensembl" id="ENSCCAP00000011563.1"/>
    </source>
</evidence>
<evidence type="ECO:0000256" key="4">
    <source>
        <dbReference type="ARBA" id="ARBA00035242"/>
    </source>
</evidence>
<organism evidence="9 10">
    <name type="scientific">Cebus imitator</name>
    <name type="common">Panamanian white-faced capuchin</name>
    <name type="synonym">Cebus capucinus imitator</name>
    <dbReference type="NCBI Taxonomy" id="2715852"/>
    <lineage>
        <taxon>Eukaryota</taxon>
        <taxon>Metazoa</taxon>
        <taxon>Chordata</taxon>
        <taxon>Craniata</taxon>
        <taxon>Vertebrata</taxon>
        <taxon>Euteleostomi</taxon>
        <taxon>Mammalia</taxon>
        <taxon>Eutheria</taxon>
        <taxon>Euarchontoglires</taxon>
        <taxon>Primates</taxon>
        <taxon>Haplorrhini</taxon>
        <taxon>Platyrrhini</taxon>
        <taxon>Cebidae</taxon>
        <taxon>Cebinae</taxon>
        <taxon>Cebus</taxon>
    </lineage>
</organism>
<evidence type="ECO:0000256" key="3">
    <source>
        <dbReference type="ARBA" id="ARBA00023274"/>
    </source>
</evidence>
<sequence length="231" mass="24976">MGHMIRGQRKGTGSVFHAHVKHREGAAGLHVKDFAEPIMKDVIHYLGHGAPLAKVGFRVPYRFKKQTEPFIAAKGIHTGQCVYCSKKAQLDIGNVLPVGTMPVGTIVCCLEEKPGDRGKPAQASGNDATLSVSSANRAVLGVMARGGRIDKPILKAGRAYDKYKAKRNCWPRVRGVAMNPVENPFGGGNHQHIGKPFTIHRDVSAGHRVGLIAARPTGRLRGTRAVQEKEN</sequence>
<dbReference type="GO" id="GO:0022625">
    <property type="term" value="C:cytosolic large ribosomal subunit"/>
    <property type="evidence" value="ECO:0007669"/>
    <property type="project" value="TreeGrafter"/>
</dbReference>
<comment type="subunit">
    <text evidence="6">Component of the large ribosomal subunit. Interacts with CRY1.</text>
</comment>
<evidence type="ECO:0000259" key="8">
    <source>
        <dbReference type="SMART" id="SM01383"/>
    </source>
</evidence>
<keyword evidence="2" id="KW-0689">Ribosomal protein</keyword>
<dbReference type="InterPro" id="IPR022671">
    <property type="entry name" value="Ribosomal_uL2_CS"/>
</dbReference>
<feature type="domain" description="Large ribosomal subunit protein uL2 RNA-binding" evidence="8">
    <location>
        <begin position="11"/>
        <end position="84"/>
    </location>
</feature>
<evidence type="ECO:0000256" key="1">
    <source>
        <dbReference type="ARBA" id="ARBA00005636"/>
    </source>
</evidence>